<dbReference type="EMBL" id="CAJVPU010007055">
    <property type="protein sequence ID" value="CAG8568262.1"/>
    <property type="molecule type" value="Genomic_DNA"/>
</dbReference>
<name>A0ACA9M652_9GLOM</name>
<dbReference type="Proteomes" id="UP000789702">
    <property type="component" value="Unassembled WGS sequence"/>
</dbReference>
<accession>A0ACA9M652</accession>
<gene>
    <name evidence="1" type="ORF">DHETER_LOCUS5947</name>
</gene>
<comment type="caution">
    <text evidence="1">The sequence shown here is derived from an EMBL/GenBank/DDBJ whole genome shotgun (WGS) entry which is preliminary data.</text>
</comment>
<proteinExistence type="predicted"/>
<protein>
    <submittedName>
        <fullName evidence="1">2949_t:CDS:1</fullName>
    </submittedName>
</protein>
<feature type="non-terminal residue" evidence="1">
    <location>
        <position position="1"/>
    </location>
</feature>
<evidence type="ECO:0000313" key="1">
    <source>
        <dbReference type="EMBL" id="CAG8568262.1"/>
    </source>
</evidence>
<reference evidence="1" key="1">
    <citation type="submission" date="2021-06" db="EMBL/GenBank/DDBJ databases">
        <authorList>
            <person name="Kallberg Y."/>
            <person name="Tangrot J."/>
            <person name="Rosling A."/>
        </authorList>
    </citation>
    <scope>NUCLEOTIDE SEQUENCE</scope>
    <source>
        <strain evidence="1">IL203A</strain>
    </source>
</reference>
<keyword evidence="2" id="KW-1185">Reference proteome</keyword>
<organism evidence="1 2">
    <name type="scientific">Dentiscutata heterogama</name>
    <dbReference type="NCBI Taxonomy" id="1316150"/>
    <lineage>
        <taxon>Eukaryota</taxon>
        <taxon>Fungi</taxon>
        <taxon>Fungi incertae sedis</taxon>
        <taxon>Mucoromycota</taxon>
        <taxon>Glomeromycotina</taxon>
        <taxon>Glomeromycetes</taxon>
        <taxon>Diversisporales</taxon>
        <taxon>Gigasporaceae</taxon>
        <taxon>Dentiscutata</taxon>
    </lineage>
</organism>
<sequence length="103" mass="12228">NTILYLEKEDRNNSKEHPIYQDKNYINITFKDQWSAEKSKHIGLSTMLNGNHLLFQDLYKTYSKYFGSRSAILNRKIKFYNNIMYTVLNFEGSTKISFTSEIL</sequence>
<evidence type="ECO:0000313" key="2">
    <source>
        <dbReference type="Proteomes" id="UP000789702"/>
    </source>
</evidence>